<comment type="cofactor">
    <cofactor evidence="1">
        <name>[4Fe-4S] cluster</name>
        <dbReference type="ChEBI" id="CHEBI:49883"/>
    </cofactor>
</comment>
<dbReference type="SUPFAM" id="SSF52540">
    <property type="entry name" value="P-loop containing nucleoside triphosphate hydrolases"/>
    <property type="match status" value="1"/>
</dbReference>
<sequence>MNNDLVKVAVRIRPLIQSEVDKGCQTCLNVDLANSQIQVQPTDKAFTFNYVFSPEISQETFYNTAIKDMISNIFEGYNVTILAYGQTGSGKTFSMGTNYNPDDSNCGVIPRAVNDIFEQIKDQQDLDFKVTVAFMELYNEQLYDLLSKKPRNQSIVDIREDTRGVKIVGMSEVIVTNTQETLQYLADGSSYRATGATAMNLQSSRSHAIFTITVQQQKKDQPNTAKYAKFHLVDLAGSERSKKTQATGERFKEGVNINKGLLALGNVISQLGEGAGSSYIGYRDSKLTRLLQDSLGGNSVTLMIACVSPADYNIDETTSTLRYADRAKKIKNKPIINQDPRVAEINNLKKIITELRSAMMNGEGGGNCCPPEHMKLEEKNQSLQRKLRGLTETLNNNLVEVVHMHEIANLAEQSQEQLKVSIGVILDDCENLLKEFEKDPTDLENHKVKLENICLKILNLQKDQQKAIEILVTHESLEESSNNISTNSISDSVNENSVHNETYDLDEKHEEHTLQQAERFDEVQYINKQLAIKEELVSNLLKNSSQIVEYEKELEEMELEIKNLQAEKEELMQQLRNVQKNNASAKLAETRRKKVQELEKKIAEMSRKCLEQNKIIKNKEKSDMQVKNLANEIATLKQTKVKLIRNMRTETDNFNKWKRAREQEIFRLKDQDRKRLNQITRMQAEHNKQKNVFKRKMEEAEAIHKRLKNALDLQSKAAQRREQTANAKGDIHSWVTQELEVLLSTFDAERTLDKLKKDKAAFANQLAELQLQNQNDDSILKQAQISEIMEYVEVRNAQIKEMEKNIKESNQENRAKTRWHVISSMADAKEALKTLFEITISYGKEQILLKSQFDELKETCSKLQVENEKYQIRESNSKLRKECLGLPVNTSDQTDKDQLIQDQQKQIELYKQEIERLKNKVLTEKDLNVVEKKSKPKAKAIETVMIEESFCYTDESIVDDDENDPDWKATPLFSRIQKIENATKNLARESKVGLKRSSNGEIKSTNKMLRTFHLLFAMLLILGGSAAFYLPGLAPVNFCAEPTETCKSDIRMYVNRLNSEQSVIPYEYRHFDFCPIDETQSPAENLGQVIFGERIHPSPYKLQFLKEEKCAIACIKNYTGGVPEDEQKLQLLKTGMQLAYQHSWIVDNMPVTWCYLIRDDYQYCSIGFPMGCFVKEPWKQQQDSCSIEPTIYNKPKTYYLFNHVDLVITYHSGDDEDWGAGTKEKSGRIISVKVTPRSIKHDPNDRNPDCSSKTPLEIPSDPLRPGQKLSVVYTYHVHYHRNNTIKWSSRWDYILESMPHTNIQWFSILNSLVIVLFLSGMVAMIMLRTLHKDIARYNQIESGEDAQEEFGWKLVHGDVFRPPRKGMLLSVLLGSGVQVFFMTLVTLVFGLFFIMNLIFWAKGSSASVPFSTLVAILALWFGISVPLTFIGAYFGFKKRVE</sequence>
<dbReference type="OrthoDB" id="3176171at2759"/>
<keyword evidence="15" id="KW-0411">Iron-sulfur</keyword>
<evidence type="ECO:0000256" key="26">
    <source>
        <dbReference type="SAM" id="Phobius"/>
    </source>
</evidence>
<dbReference type="GO" id="GO:0051231">
    <property type="term" value="P:spindle elongation"/>
    <property type="evidence" value="ECO:0007669"/>
    <property type="project" value="TreeGrafter"/>
</dbReference>
<evidence type="ECO:0000256" key="4">
    <source>
        <dbReference type="ARBA" id="ARBA00004245"/>
    </source>
</evidence>
<dbReference type="GO" id="GO:0005829">
    <property type="term" value="C:cytosol"/>
    <property type="evidence" value="ECO:0007669"/>
    <property type="project" value="UniProtKB-ARBA"/>
</dbReference>
<evidence type="ECO:0000256" key="24">
    <source>
        <dbReference type="SAM" id="Coils"/>
    </source>
</evidence>
<evidence type="ECO:0000256" key="8">
    <source>
        <dbReference type="ARBA" id="ARBA00022701"/>
    </source>
</evidence>
<keyword evidence="12 23" id="KW-0067">ATP-binding</keyword>
<dbReference type="CDD" id="cd01372">
    <property type="entry name" value="KISc_KIF4"/>
    <property type="match status" value="1"/>
</dbReference>
<dbReference type="Pfam" id="PF02990">
    <property type="entry name" value="EMP70"/>
    <property type="match status" value="1"/>
</dbReference>
<dbReference type="GO" id="GO:0046872">
    <property type="term" value="F:metal ion binding"/>
    <property type="evidence" value="ECO:0007669"/>
    <property type="project" value="UniProtKB-KW"/>
</dbReference>
<keyword evidence="7 26" id="KW-0812">Transmembrane</keyword>
<keyword evidence="9" id="KW-0479">Metal-binding</keyword>
<evidence type="ECO:0000256" key="10">
    <source>
        <dbReference type="ARBA" id="ARBA00022729"/>
    </source>
</evidence>
<dbReference type="PANTHER" id="PTHR47969:SF15">
    <property type="entry name" value="CHROMOSOME-ASSOCIATED KINESIN KIF4A-RELATED"/>
    <property type="match status" value="1"/>
</dbReference>
<keyword evidence="6" id="KW-0963">Cytoplasm</keyword>
<dbReference type="InterPro" id="IPR027640">
    <property type="entry name" value="Kinesin-like_fam"/>
</dbReference>
<evidence type="ECO:0000256" key="6">
    <source>
        <dbReference type="ARBA" id="ARBA00022490"/>
    </source>
</evidence>
<name>A0A232EX98_9HYME</name>
<keyword evidence="17" id="KW-0238">DNA-binding</keyword>
<evidence type="ECO:0000256" key="13">
    <source>
        <dbReference type="ARBA" id="ARBA00022989"/>
    </source>
</evidence>
<feature type="coiled-coil region" evidence="24">
    <location>
        <begin position="690"/>
        <end position="717"/>
    </location>
</feature>
<evidence type="ECO:0000256" key="9">
    <source>
        <dbReference type="ARBA" id="ARBA00022723"/>
    </source>
</evidence>
<evidence type="ECO:0000256" key="17">
    <source>
        <dbReference type="ARBA" id="ARBA00023125"/>
    </source>
</evidence>
<dbReference type="GO" id="GO:0007018">
    <property type="term" value="P:microtubule-based movement"/>
    <property type="evidence" value="ECO:0007669"/>
    <property type="project" value="InterPro"/>
</dbReference>
<evidence type="ECO:0000256" key="14">
    <source>
        <dbReference type="ARBA" id="ARBA00023004"/>
    </source>
</evidence>
<evidence type="ECO:0000256" key="11">
    <source>
        <dbReference type="ARBA" id="ARBA00022741"/>
    </source>
</evidence>
<keyword evidence="29" id="KW-1185">Reference proteome</keyword>
<feature type="domain" description="Kinesin motor" evidence="27">
    <location>
        <begin position="5"/>
        <end position="330"/>
    </location>
</feature>
<feature type="region of interest" description="Disordered" evidence="25">
    <location>
        <begin position="1238"/>
        <end position="1258"/>
    </location>
</feature>
<evidence type="ECO:0000256" key="16">
    <source>
        <dbReference type="ARBA" id="ARBA00023054"/>
    </source>
</evidence>
<dbReference type="GO" id="GO:0016020">
    <property type="term" value="C:membrane"/>
    <property type="evidence" value="ECO:0007669"/>
    <property type="project" value="UniProtKB-SubCell"/>
</dbReference>
<dbReference type="PANTHER" id="PTHR47969">
    <property type="entry name" value="CHROMOSOME-ASSOCIATED KINESIN KIF4A-RELATED"/>
    <property type="match status" value="1"/>
</dbReference>
<dbReference type="InterPro" id="IPR001752">
    <property type="entry name" value="Kinesin_motor_dom"/>
</dbReference>
<dbReference type="Proteomes" id="UP000215335">
    <property type="component" value="Unassembled WGS sequence"/>
</dbReference>
<feature type="compositionally biased region" description="Basic and acidic residues" evidence="25">
    <location>
        <begin position="1239"/>
        <end position="1248"/>
    </location>
</feature>
<dbReference type="PROSITE" id="PS50067">
    <property type="entry name" value="KINESIN_MOTOR_2"/>
    <property type="match status" value="1"/>
</dbReference>
<keyword evidence="8" id="KW-0493">Microtubule</keyword>
<dbReference type="InterPro" id="IPR036961">
    <property type="entry name" value="Kinesin_motor_dom_sf"/>
</dbReference>
<feature type="transmembrane region" description="Helical" evidence="26">
    <location>
        <begin position="1368"/>
        <end position="1401"/>
    </location>
</feature>
<evidence type="ECO:0000256" key="15">
    <source>
        <dbReference type="ARBA" id="ARBA00023014"/>
    </source>
</evidence>
<evidence type="ECO:0000256" key="5">
    <source>
        <dbReference type="ARBA" id="ARBA00005227"/>
    </source>
</evidence>
<dbReference type="GO" id="GO:0007052">
    <property type="term" value="P:mitotic spindle organization"/>
    <property type="evidence" value="ECO:0007669"/>
    <property type="project" value="TreeGrafter"/>
</dbReference>
<feature type="coiled-coil region" evidence="24">
    <location>
        <begin position="540"/>
        <end position="646"/>
    </location>
</feature>
<evidence type="ECO:0000256" key="25">
    <source>
        <dbReference type="SAM" id="MobiDB-lite"/>
    </source>
</evidence>
<comment type="similarity">
    <text evidence="5">Belongs to the nonaspanin (TM9SF) (TC 9.A.2) family.</text>
</comment>
<comment type="similarity">
    <text evidence="23">Belongs to the TRAFAC class myosin-kinesin ATPase superfamily. Kinesin family.</text>
</comment>
<dbReference type="GO" id="GO:0003777">
    <property type="term" value="F:microtubule motor activity"/>
    <property type="evidence" value="ECO:0007669"/>
    <property type="project" value="InterPro"/>
</dbReference>
<keyword evidence="16 24" id="KW-0175">Coiled coil</keyword>
<comment type="caution">
    <text evidence="28">The sequence shown here is derived from an EMBL/GenBank/DDBJ whole genome shotgun (WGS) entry which is preliminary data.</text>
</comment>
<dbReference type="InterPro" id="IPR027417">
    <property type="entry name" value="P-loop_NTPase"/>
</dbReference>
<reference evidence="28 29" key="1">
    <citation type="journal article" date="2017" name="Curr. Biol.">
        <title>The Evolution of Venom by Co-option of Single-Copy Genes.</title>
        <authorList>
            <person name="Martinson E.O."/>
            <person name="Mrinalini"/>
            <person name="Kelkar Y.D."/>
            <person name="Chang C.H."/>
            <person name="Werren J.H."/>
        </authorList>
    </citation>
    <scope>NUCLEOTIDE SEQUENCE [LARGE SCALE GENOMIC DNA]</scope>
    <source>
        <strain evidence="28 29">Alberta</strain>
        <tissue evidence="28">Whole body</tissue>
    </source>
</reference>
<keyword evidence="19 23" id="KW-0505">Motor protein</keyword>
<dbReference type="FunFam" id="3.40.850.10:FF:000038">
    <property type="entry name" value="chromosome-associated kinesin KIF4A"/>
    <property type="match status" value="1"/>
</dbReference>
<dbReference type="SMART" id="SM00129">
    <property type="entry name" value="KISc"/>
    <property type="match status" value="1"/>
</dbReference>
<keyword evidence="10" id="KW-0732">Signal</keyword>
<keyword evidence="20" id="KW-0206">Cytoskeleton</keyword>
<proteinExistence type="inferred from homology"/>
<dbReference type="GO" id="GO:0051536">
    <property type="term" value="F:iron-sulfur cluster binding"/>
    <property type="evidence" value="ECO:0007669"/>
    <property type="project" value="UniProtKB-KW"/>
</dbReference>
<dbReference type="InterPro" id="IPR019821">
    <property type="entry name" value="Kinesin_motor_CS"/>
</dbReference>
<feature type="coiled-coil region" evidence="24">
    <location>
        <begin position="752"/>
        <end position="812"/>
    </location>
</feature>
<evidence type="ECO:0000256" key="19">
    <source>
        <dbReference type="ARBA" id="ARBA00023175"/>
    </source>
</evidence>
<evidence type="ECO:0000256" key="1">
    <source>
        <dbReference type="ARBA" id="ARBA00001966"/>
    </source>
</evidence>
<dbReference type="GO" id="GO:0008017">
    <property type="term" value="F:microtubule binding"/>
    <property type="evidence" value="ECO:0007669"/>
    <property type="project" value="InterPro"/>
</dbReference>
<keyword evidence="14" id="KW-0408">Iron</keyword>
<evidence type="ECO:0000256" key="22">
    <source>
        <dbReference type="ARBA" id="ARBA00034078"/>
    </source>
</evidence>
<organism evidence="28 29">
    <name type="scientific">Trichomalopsis sarcophagae</name>
    <dbReference type="NCBI Taxonomy" id="543379"/>
    <lineage>
        <taxon>Eukaryota</taxon>
        <taxon>Metazoa</taxon>
        <taxon>Ecdysozoa</taxon>
        <taxon>Arthropoda</taxon>
        <taxon>Hexapoda</taxon>
        <taxon>Insecta</taxon>
        <taxon>Pterygota</taxon>
        <taxon>Neoptera</taxon>
        <taxon>Endopterygota</taxon>
        <taxon>Hymenoptera</taxon>
        <taxon>Apocrita</taxon>
        <taxon>Proctotrupomorpha</taxon>
        <taxon>Chalcidoidea</taxon>
        <taxon>Pteromalidae</taxon>
        <taxon>Pteromalinae</taxon>
        <taxon>Trichomalopsis</taxon>
    </lineage>
</organism>
<dbReference type="EMBL" id="NNAY01001780">
    <property type="protein sequence ID" value="OXU22938.1"/>
    <property type="molecule type" value="Genomic_DNA"/>
</dbReference>
<dbReference type="Pfam" id="PF25764">
    <property type="entry name" value="KIF21A_4th"/>
    <property type="match status" value="1"/>
</dbReference>
<keyword evidence="11 23" id="KW-0547">Nucleotide-binding</keyword>
<comment type="cofactor">
    <cofactor evidence="22">
        <name>[2Fe-2S] cluster</name>
        <dbReference type="ChEBI" id="CHEBI:190135"/>
    </cofactor>
</comment>
<dbReference type="GO" id="GO:0005634">
    <property type="term" value="C:nucleus"/>
    <property type="evidence" value="ECO:0007669"/>
    <property type="project" value="UniProtKB-SubCell"/>
</dbReference>
<dbReference type="InterPro" id="IPR004240">
    <property type="entry name" value="EMP70"/>
</dbReference>
<dbReference type="PROSITE" id="PS00411">
    <property type="entry name" value="KINESIN_MOTOR_1"/>
    <property type="match status" value="1"/>
</dbReference>
<feature type="coiled-coil region" evidence="24">
    <location>
        <begin position="900"/>
        <end position="927"/>
    </location>
</feature>
<evidence type="ECO:0000256" key="2">
    <source>
        <dbReference type="ARBA" id="ARBA00004123"/>
    </source>
</evidence>
<dbReference type="GO" id="GO:0005524">
    <property type="term" value="F:ATP binding"/>
    <property type="evidence" value="ECO:0007669"/>
    <property type="project" value="UniProtKB-UniRule"/>
</dbReference>
<keyword evidence="21" id="KW-0539">Nucleus</keyword>
<evidence type="ECO:0000256" key="20">
    <source>
        <dbReference type="ARBA" id="ARBA00023212"/>
    </source>
</evidence>
<dbReference type="STRING" id="543379.A0A232EX98"/>
<evidence type="ECO:0000256" key="12">
    <source>
        <dbReference type="ARBA" id="ARBA00022840"/>
    </source>
</evidence>
<dbReference type="Gene3D" id="3.40.850.10">
    <property type="entry name" value="Kinesin motor domain"/>
    <property type="match status" value="1"/>
</dbReference>
<dbReference type="Pfam" id="PF00225">
    <property type="entry name" value="Kinesin"/>
    <property type="match status" value="1"/>
</dbReference>
<dbReference type="PRINTS" id="PR00380">
    <property type="entry name" value="KINESINHEAVY"/>
</dbReference>
<evidence type="ECO:0000313" key="29">
    <source>
        <dbReference type="Proteomes" id="UP000215335"/>
    </source>
</evidence>
<keyword evidence="13 26" id="KW-1133">Transmembrane helix</keyword>
<dbReference type="GO" id="GO:0003677">
    <property type="term" value="F:DNA binding"/>
    <property type="evidence" value="ECO:0007669"/>
    <property type="project" value="UniProtKB-KW"/>
</dbReference>
<feature type="transmembrane region" description="Helical" evidence="26">
    <location>
        <begin position="1305"/>
        <end position="1327"/>
    </location>
</feature>
<accession>A0A232EX98</accession>
<evidence type="ECO:0000259" key="27">
    <source>
        <dbReference type="PROSITE" id="PS50067"/>
    </source>
</evidence>
<comment type="subcellular location">
    <subcellularLocation>
        <location evidence="4">Cytoplasm</location>
        <location evidence="4">Cytoskeleton</location>
    </subcellularLocation>
    <subcellularLocation>
        <location evidence="3">Membrane</location>
        <topology evidence="3">Multi-pass membrane protein</topology>
    </subcellularLocation>
    <subcellularLocation>
        <location evidence="2">Nucleus</location>
    </subcellularLocation>
</comment>
<evidence type="ECO:0000313" key="28">
    <source>
        <dbReference type="EMBL" id="OXU22938.1"/>
    </source>
</evidence>
<gene>
    <name evidence="28" type="ORF">TSAR_002271</name>
</gene>
<keyword evidence="18 26" id="KW-0472">Membrane</keyword>
<evidence type="ECO:0000256" key="3">
    <source>
        <dbReference type="ARBA" id="ARBA00004141"/>
    </source>
</evidence>
<feature type="binding site" evidence="23">
    <location>
        <begin position="85"/>
        <end position="92"/>
    </location>
    <ligand>
        <name>ATP</name>
        <dbReference type="ChEBI" id="CHEBI:30616"/>
    </ligand>
</feature>
<evidence type="ECO:0000256" key="23">
    <source>
        <dbReference type="PROSITE-ProRule" id="PRU00283"/>
    </source>
</evidence>
<dbReference type="GO" id="GO:0005874">
    <property type="term" value="C:microtubule"/>
    <property type="evidence" value="ECO:0007669"/>
    <property type="project" value="UniProtKB-KW"/>
</dbReference>
<dbReference type="GO" id="GO:0005875">
    <property type="term" value="C:microtubule associated complex"/>
    <property type="evidence" value="ECO:0007669"/>
    <property type="project" value="TreeGrafter"/>
</dbReference>
<evidence type="ECO:0000256" key="7">
    <source>
        <dbReference type="ARBA" id="ARBA00022692"/>
    </source>
</evidence>
<protein>
    <recommendedName>
        <fullName evidence="27">Kinesin motor domain-containing protein</fullName>
    </recommendedName>
</protein>
<feature type="transmembrane region" description="Helical" evidence="26">
    <location>
        <begin position="1413"/>
        <end position="1436"/>
    </location>
</feature>
<evidence type="ECO:0000256" key="21">
    <source>
        <dbReference type="ARBA" id="ARBA00023242"/>
    </source>
</evidence>
<evidence type="ECO:0000256" key="18">
    <source>
        <dbReference type="ARBA" id="ARBA00023136"/>
    </source>
</evidence>